<keyword evidence="1" id="KW-0812">Transmembrane</keyword>
<comment type="caution">
    <text evidence="3">The sequence shown here is derived from an EMBL/GenBank/DDBJ whole genome shotgun (WGS) entry which is preliminary data.</text>
</comment>
<dbReference type="SUPFAM" id="SSF48371">
    <property type="entry name" value="ARM repeat"/>
    <property type="match status" value="1"/>
</dbReference>
<dbReference type="EMBL" id="BMAC01006946">
    <property type="protein sequence ID" value="GFQ08547.1"/>
    <property type="molecule type" value="Genomic_DNA"/>
</dbReference>
<dbReference type="PANTHER" id="PTHR11223:SF3">
    <property type="entry name" value="EXPORTIN-5"/>
    <property type="match status" value="1"/>
</dbReference>
<dbReference type="GO" id="GO:0006405">
    <property type="term" value="P:RNA export from nucleus"/>
    <property type="evidence" value="ECO:0007669"/>
    <property type="project" value="TreeGrafter"/>
</dbReference>
<name>A0A830D9S7_9LAMI</name>
<dbReference type="GO" id="GO:0005049">
    <property type="term" value="F:nuclear export signal receptor activity"/>
    <property type="evidence" value="ECO:0007669"/>
    <property type="project" value="InterPro"/>
</dbReference>
<evidence type="ECO:0000256" key="1">
    <source>
        <dbReference type="SAM" id="Phobius"/>
    </source>
</evidence>
<dbReference type="Proteomes" id="UP000653305">
    <property type="component" value="Unassembled WGS sequence"/>
</dbReference>
<dbReference type="Gene3D" id="1.25.10.10">
    <property type="entry name" value="Leucine-rich Repeat Variant"/>
    <property type="match status" value="1"/>
</dbReference>
<accession>A0A830D9S7</accession>
<evidence type="ECO:0000313" key="3">
    <source>
        <dbReference type="EMBL" id="GFQ08547.1"/>
    </source>
</evidence>
<feature type="domain" description="Exportin-5 C-terminal" evidence="2">
    <location>
        <begin position="77"/>
        <end position="248"/>
    </location>
</feature>
<evidence type="ECO:0000259" key="2">
    <source>
        <dbReference type="Pfam" id="PF19273"/>
    </source>
</evidence>
<keyword evidence="1" id="KW-0472">Membrane</keyword>
<proteinExistence type="predicted"/>
<reference evidence="3" key="1">
    <citation type="submission" date="2020-07" db="EMBL/GenBank/DDBJ databases">
        <title>Ethylene signaling mediates host invasion by parasitic plants.</title>
        <authorList>
            <person name="Yoshida S."/>
        </authorList>
    </citation>
    <scope>NUCLEOTIDE SEQUENCE</scope>
    <source>
        <strain evidence="3">Okayama</strain>
    </source>
</reference>
<dbReference type="InterPro" id="IPR011989">
    <property type="entry name" value="ARM-like"/>
</dbReference>
<dbReference type="GO" id="GO:0003723">
    <property type="term" value="F:RNA binding"/>
    <property type="evidence" value="ECO:0007669"/>
    <property type="project" value="TreeGrafter"/>
</dbReference>
<dbReference type="InterPro" id="IPR045478">
    <property type="entry name" value="Exportin-5_C"/>
</dbReference>
<dbReference type="InterPro" id="IPR016024">
    <property type="entry name" value="ARM-type_fold"/>
</dbReference>
<dbReference type="InterPro" id="IPR045065">
    <property type="entry name" value="XPO1/5"/>
</dbReference>
<dbReference type="GO" id="GO:0005737">
    <property type="term" value="C:cytoplasm"/>
    <property type="evidence" value="ECO:0007669"/>
    <property type="project" value="TreeGrafter"/>
</dbReference>
<sequence>MDIKQHAATVAAAVNAINAYAEWAPLPDLVKYGIIYGKRPVDDASEYDSAMRNVFEILMNVTRDLLYKSISNASISESEFELAEYICESLVSLGSTNLQCISADSTVFSFYLQQMLGFFQSSKLALHYQSLLFWLSLMRYLMSKSKAALADDSNMGTRQADIEKSKIIALVTDEISSGLLDASFQRMLKKEQVHSGMAPTVGNFELWSDDFDSKIDFSQYRSRLLELIRFIASDKPLLAAAKVSEKVTEEDLAMIESMFASTAYFIEMIEPTLVEILGHYLDAMGPFLRYNPDAVGRDPLTITCSSCKTADNLHLSFDSLRLLVKASLPHMKVFSVFLVQFAKIRVFTMKSISMSKIFFNVGVTGVWPISVVSTVVHKMI</sequence>
<dbReference type="AlphaFoldDB" id="A0A830D9S7"/>
<keyword evidence="4" id="KW-1185">Reference proteome</keyword>
<dbReference type="GO" id="GO:0042565">
    <property type="term" value="C:RNA nuclear export complex"/>
    <property type="evidence" value="ECO:0007669"/>
    <property type="project" value="TreeGrafter"/>
</dbReference>
<evidence type="ECO:0000313" key="4">
    <source>
        <dbReference type="Proteomes" id="UP000653305"/>
    </source>
</evidence>
<dbReference type="Pfam" id="PF19273">
    <property type="entry name" value="Exportin-5"/>
    <property type="match status" value="1"/>
</dbReference>
<gene>
    <name evidence="3" type="ORF">PHJA_002998700</name>
</gene>
<keyword evidence="1" id="KW-1133">Transmembrane helix</keyword>
<dbReference type="GO" id="GO:0005634">
    <property type="term" value="C:nucleus"/>
    <property type="evidence" value="ECO:0007669"/>
    <property type="project" value="TreeGrafter"/>
</dbReference>
<feature type="transmembrane region" description="Helical" evidence="1">
    <location>
        <begin position="357"/>
        <end position="376"/>
    </location>
</feature>
<dbReference type="GO" id="GO:0006611">
    <property type="term" value="P:protein export from nucleus"/>
    <property type="evidence" value="ECO:0007669"/>
    <property type="project" value="InterPro"/>
</dbReference>
<dbReference type="OrthoDB" id="2215036at2759"/>
<organism evidence="3 4">
    <name type="scientific">Phtheirospermum japonicum</name>
    <dbReference type="NCBI Taxonomy" id="374723"/>
    <lineage>
        <taxon>Eukaryota</taxon>
        <taxon>Viridiplantae</taxon>
        <taxon>Streptophyta</taxon>
        <taxon>Embryophyta</taxon>
        <taxon>Tracheophyta</taxon>
        <taxon>Spermatophyta</taxon>
        <taxon>Magnoliopsida</taxon>
        <taxon>eudicotyledons</taxon>
        <taxon>Gunneridae</taxon>
        <taxon>Pentapetalae</taxon>
        <taxon>asterids</taxon>
        <taxon>lamiids</taxon>
        <taxon>Lamiales</taxon>
        <taxon>Orobanchaceae</taxon>
        <taxon>Orobanchaceae incertae sedis</taxon>
        <taxon>Phtheirospermum</taxon>
    </lineage>
</organism>
<protein>
    <submittedName>
        <fullName evidence="3">Protein hasty 1</fullName>
    </submittedName>
</protein>
<dbReference type="PANTHER" id="PTHR11223">
    <property type="entry name" value="EXPORTIN 1/5"/>
    <property type="match status" value="1"/>
</dbReference>